<feature type="domain" description="Major facilitator superfamily (MFS) profile" evidence="10">
    <location>
        <begin position="37"/>
        <end position="415"/>
    </location>
</feature>
<feature type="transmembrane region" description="Helical" evidence="9">
    <location>
        <begin position="392"/>
        <end position="411"/>
    </location>
</feature>
<evidence type="ECO:0000256" key="3">
    <source>
        <dbReference type="ARBA" id="ARBA00022448"/>
    </source>
</evidence>
<dbReference type="EMBL" id="CP046883">
    <property type="protein sequence ID" value="QNH95404.1"/>
    <property type="molecule type" value="Genomic_DNA"/>
</dbReference>
<sequence>MTQTRETSAPATGGEVADKEASGEAQGYGPGDPGYRKILFGAMCAGLASFNALYATQALLPSLSTDFGVTPTTTALTVSATTGALALTVVPASIISERVGRRLVLQVSVIVATVLSLLLAFMPSIGALIALRALQGVAVAGVPAVAMAYLSEEIRSEYLPKIMGFYIAGTTLGGLCGRLIPGFALEILDWRGATIVSAIFALSTALFTAAILPKQRYFTPKKITFARETAAFTSHIRNPTLIKLFILPFLIMGAFVSLYNYLGFRLISQFGLPESLAAFVFILYLSGTWSSARAGTYMHKFGRGTVMAGSVSLALVGLLLLMAPWLWTTILGAFLFTASFFAAHSTASSWVGLVATHDRAEASSTYVLSYYLGSSIIGWISGYFFAGGWIVLLSWLCALFGMALILSVLIWRSRRNH</sequence>
<keyword evidence="3" id="KW-0813">Transport</keyword>
<dbReference type="PANTHER" id="PTHR43271:SF1">
    <property type="entry name" value="INNER MEMBRANE TRANSPORT PROTEIN YNFM"/>
    <property type="match status" value="1"/>
</dbReference>
<feature type="transmembrane region" description="Helical" evidence="9">
    <location>
        <begin position="333"/>
        <end position="355"/>
    </location>
</feature>
<comment type="subcellular location">
    <subcellularLocation>
        <location evidence="1">Cell membrane</location>
        <topology evidence="1">Multi-pass membrane protein</topology>
    </subcellularLocation>
</comment>
<gene>
    <name evidence="11" type="ORF">GP473_00645</name>
</gene>
<dbReference type="InterPro" id="IPR005829">
    <property type="entry name" value="Sugar_transporter_CS"/>
</dbReference>
<keyword evidence="12" id="KW-1185">Reference proteome</keyword>
<evidence type="ECO:0000256" key="8">
    <source>
        <dbReference type="SAM" id="MobiDB-lite"/>
    </source>
</evidence>
<dbReference type="PROSITE" id="PS00216">
    <property type="entry name" value="SUGAR_TRANSPORT_1"/>
    <property type="match status" value="1"/>
</dbReference>
<feature type="transmembrane region" description="Helical" evidence="9">
    <location>
        <begin position="38"/>
        <end position="55"/>
    </location>
</feature>
<dbReference type="InterPro" id="IPR020846">
    <property type="entry name" value="MFS_dom"/>
</dbReference>
<accession>A0A7G7YLN4</accession>
<evidence type="ECO:0000256" key="9">
    <source>
        <dbReference type="SAM" id="Phobius"/>
    </source>
</evidence>
<keyword evidence="6 9" id="KW-1133">Transmembrane helix</keyword>
<evidence type="ECO:0000256" key="5">
    <source>
        <dbReference type="ARBA" id="ARBA00022692"/>
    </source>
</evidence>
<evidence type="ECO:0000256" key="7">
    <source>
        <dbReference type="ARBA" id="ARBA00023136"/>
    </source>
</evidence>
<feature type="transmembrane region" description="Helical" evidence="9">
    <location>
        <begin position="103"/>
        <end position="123"/>
    </location>
</feature>
<dbReference type="GO" id="GO:0005886">
    <property type="term" value="C:plasma membrane"/>
    <property type="evidence" value="ECO:0007669"/>
    <property type="project" value="UniProtKB-SubCell"/>
</dbReference>
<feature type="transmembrane region" description="Helical" evidence="9">
    <location>
        <begin position="244"/>
        <end position="264"/>
    </location>
</feature>
<reference evidence="11 12" key="1">
    <citation type="submission" date="2019-12" db="EMBL/GenBank/DDBJ databases">
        <title>Corynebacterium sp. nov., isolated from feces of the Anser Albifrons in China.</title>
        <authorList>
            <person name="Liu Q."/>
        </authorList>
    </citation>
    <scope>NUCLEOTIDE SEQUENCE [LARGE SCALE GENOMIC DNA]</scope>
    <source>
        <strain evidence="11 12">23H37-10</strain>
    </source>
</reference>
<dbReference type="Pfam" id="PF07690">
    <property type="entry name" value="MFS_1"/>
    <property type="match status" value="1"/>
</dbReference>
<keyword evidence="5 9" id="KW-0812">Transmembrane</keyword>
<keyword evidence="4" id="KW-1003">Cell membrane</keyword>
<feature type="compositionally biased region" description="Polar residues" evidence="8">
    <location>
        <begin position="1"/>
        <end position="10"/>
    </location>
</feature>
<feature type="transmembrane region" description="Helical" evidence="9">
    <location>
        <begin position="192"/>
        <end position="212"/>
    </location>
</feature>
<dbReference type="GO" id="GO:0022857">
    <property type="term" value="F:transmembrane transporter activity"/>
    <property type="evidence" value="ECO:0007669"/>
    <property type="project" value="InterPro"/>
</dbReference>
<dbReference type="Gene3D" id="1.20.1250.20">
    <property type="entry name" value="MFS general substrate transporter like domains"/>
    <property type="match status" value="1"/>
</dbReference>
<dbReference type="Proteomes" id="UP000515275">
    <property type="component" value="Chromosome"/>
</dbReference>
<feature type="transmembrane region" description="Helical" evidence="9">
    <location>
        <begin position="75"/>
        <end position="96"/>
    </location>
</feature>
<dbReference type="AlphaFoldDB" id="A0A7G7YLN4"/>
<name>A0A7G7YLN4_9CORY</name>
<keyword evidence="7 9" id="KW-0472">Membrane</keyword>
<feature type="transmembrane region" description="Helical" evidence="9">
    <location>
        <begin position="367"/>
        <end position="386"/>
    </location>
</feature>
<comment type="similarity">
    <text evidence="2">Belongs to the major facilitator superfamily.</text>
</comment>
<evidence type="ECO:0000256" key="2">
    <source>
        <dbReference type="ARBA" id="ARBA00008335"/>
    </source>
</evidence>
<feature type="transmembrane region" description="Helical" evidence="9">
    <location>
        <begin position="306"/>
        <end position="327"/>
    </location>
</feature>
<dbReference type="KEGG" id="cans:GP473_00645"/>
<evidence type="ECO:0000256" key="4">
    <source>
        <dbReference type="ARBA" id="ARBA00022475"/>
    </source>
</evidence>
<evidence type="ECO:0000313" key="11">
    <source>
        <dbReference type="EMBL" id="QNH95404.1"/>
    </source>
</evidence>
<protein>
    <submittedName>
        <fullName evidence="11">MFS transporter</fullName>
    </submittedName>
</protein>
<evidence type="ECO:0000259" key="10">
    <source>
        <dbReference type="PROSITE" id="PS50850"/>
    </source>
</evidence>
<dbReference type="SUPFAM" id="SSF103473">
    <property type="entry name" value="MFS general substrate transporter"/>
    <property type="match status" value="1"/>
</dbReference>
<proteinExistence type="inferred from homology"/>
<organism evidence="11 12">
    <name type="scientific">Corynebacterium anserum</name>
    <dbReference type="NCBI Taxonomy" id="2684406"/>
    <lineage>
        <taxon>Bacteria</taxon>
        <taxon>Bacillati</taxon>
        <taxon>Actinomycetota</taxon>
        <taxon>Actinomycetes</taxon>
        <taxon>Mycobacteriales</taxon>
        <taxon>Corynebacteriaceae</taxon>
        <taxon>Corynebacterium</taxon>
    </lineage>
</organism>
<feature type="transmembrane region" description="Helical" evidence="9">
    <location>
        <begin position="162"/>
        <end position="180"/>
    </location>
</feature>
<feature type="transmembrane region" description="Helical" evidence="9">
    <location>
        <begin position="276"/>
        <end position="294"/>
    </location>
</feature>
<dbReference type="RefSeq" id="WP_186276954.1">
    <property type="nucleotide sequence ID" value="NZ_CP046883.1"/>
</dbReference>
<dbReference type="InterPro" id="IPR011701">
    <property type="entry name" value="MFS"/>
</dbReference>
<evidence type="ECO:0000313" key="12">
    <source>
        <dbReference type="Proteomes" id="UP000515275"/>
    </source>
</evidence>
<dbReference type="InterPro" id="IPR036259">
    <property type="entry name" value="MFS_trans_sf"/>
</dbReference>
<feature type="region of interest" description="Disordered" evidence="8">
    <location>
        <begin position="1"/>
        <end position="28"/>
    </location>
</feature>
<evidence type="ECO:0000256" key="1">
    <source>
        <dbReference type="ARBA" id="ARBA00004651"/>
    </source>
</evidence>
<dbReference type="CDD" id="cd17324">
    <property type="entry name" value="MFS_NepI_like"/>
    <property type="match status" value="1"/>
</dbReference>
<evidence type="ECO:0000256" key="6">
    <source>
        <dbReference type="ARBA" id="ARBA00022989"/>
    </source>
</evidence>
<feature type="transmembrane region" description="Helical" evidence="9">
    <location>
        <begin position="129"/>
        <end position="150"/>
    </location>
</feature>
<dbReference type="PANTHER" id="PTHR43271">
    <property type="entry name" value="BLL2771 PROTEIN"/>
    <property type="match status" value="1"/>
</dbReference>
<dbReference type="PROSITE" id="PS50850">
    <property type="entry name" value="MFS"/>
    <property type="match status" value="1"/>
</dbReference>